<proteinExistence type="predicted"/>
<sequence length="575" mass="64959">MEQQRAVLRERCHREIVFPNNSDTIEPRFLRSDYVLTEVEASQMKILLDAEQLALAKYRKEVARLPTATDDMEKRMTELEEVIKRRHAAVSAQRRVPIELWQKIFNLIAHSSTKGGYSLKVHEFDQAKWKWQRPTLILSRVCSLWRRVALDTPSLWASISLDLSNAPGIAPWKLLGLYLQNSKQYPLRIQISDGHWARGCPRHIEDCWNTLLPHLHRCRSLDADDLSSRLVIPEGSFPNLTNLSERGHEKLYWHVALQDTPKLTQVASDFLYPLSQLPYHQLTSLAFEFLVYDNIHTLVQDVLPNCGKLESLTFKDLEDDDSTEESESHPLVDIRSLRSLSIYVTRECVGGPLEVSSPILSAVLALRAPALSNLRLTFSDPGHVERWPGSLSQFCSQNSTSLRTLSLSIIHFDTVPLHPNLVSLLQLTRNVIKLDIVLDSYPRNKSETSQYHSFLQQLLRHLFSGIQAERPLLPHLEDISITVMDSMLLCEQLVDTVLDAVHSRFSEASSVGGGASLLTEVRLVCVKTTSFDGRWERFSLSPGAAERIQGLLRHGVRVDIGEGGGGGGGGGNWFF</sequence>
<reference evidence="1 2" key="1">
    <citation type="submission" date="2024-05" db="EMBL/GenBank/DDBJ databases">
        <title>A draft genome resource for the thread blight pathogen Marasmius tenuissimus strain MS-2.</title>
        <authorList>
            <person name="Yulfo-Soto G.E."/>
            <person name="Baruah I.K."/>
            <person name="Amoako-Attah I."/>
            <person name="Bukari Y."/>
            <person name="Meinhardt L.W."/>
            <person name="Bailey B.A."/>
            <person name="Cohen S.P."/>
        </authorList>
    </citation>
    <scope>NUCLEOTIDE SEQUENCE [LARGE SCALE GENOMIC DNA]</scope>
    <source>
        <strain evidence="1 2">MS-2</strain>
    </source>
</reference>
<organism evidence="1 2">
    <name type="scientific">Marasmius tenuissimus</name>
    <dbReference type="NCBI Taxonomy" id="585030"/>
    <lineage>
        <taxon>Eukaryota</taxon>
        <taxon>Fungi</taxon>
        <taxon>Dikarya</taxon>
        <taxon>Basidiomycota</taxon>
        <taxon>Agaricomycotina</taxon>
        <taxon>Agaricomycetes</taxon>
        <taxon>Agaricomycetidae</taxon>
        <taxon>Agaricales</taxon>
        <taxon>Marasmiineae</taxon>
        <taxon>Marasmiaceae</taxon>
        <taxon>Marasmius</taxon>
    </lineage>
</organism>
<accession>A0ABR2ZYE5</accession>
<evidence type="ECO:0008006" key="3">
    <source>
        <dbReference type="Google" id="ProtNLM"/>
    </source>
</evidence>
<name>A0ABR2ZYE5_9AGAR</name>
<gene>
    <name evidence="1" type="ORF">AAF712_006325</name>
</gene>
<keyword evidence="2" id="KW-1185">Reference proteome</keyword>
<evidence type="ECO:0000313" key="2">
    <source>
        <dbReference type="Proteomes" id="UP001437256"/>
    </source>
</evidence>
<dbReference type="EMBL" id="JBBXMP010000033">
    <property type="protein sequence ID" value="KAL0066720.1"/>
    <property type="molecule type" value="Genomic_DNA"/>
</dbReference>
<dbReference type="Proteomes" id="UP001437256">
    <property type="component" value="Unassembled WGS sequence"/>
</dbReference>
<evidence type="ECO:0000313" key="1">
    <source>
        <dbReference type="EMBL" id="KAL0066720.1"/>
    </source>
</evidence>
<protein>
    <recommendedName>
        <fullName evidence="3">F-box domain-containing protein</fullName>
    </recommendedName>
</protein>
<comment type="caution">
    <text evidence="1">The sequence shown here is derived from an EMBL/GenBank/DDBJ whole genome shotgun (WGS) entry which is preliminary data.</text>
</comment>